<gene>
    <name evidence="1" type="ORF">E2C01_098856</name>
</gene>
<keyword evidence="2" id="KW-1185">Reference proteome</keyword>
<comment type="caution">
    <text evidence="1">The sequence shown here is derived from an EMBL/GenBank/DDBJ whole genome shotgun (WGS) entry which is preliminary data.</text>
</comment>
<evidence type="ECO:0000313" key="2">
    <source>
        <dbReference type="Proteomes" id="UP000324222"/>
    </source>
</evidence>
<dbReference type="Proteomes" id="UP000324222">
    <property type="component" value="Unassembled WGS sequence"/>
</dbReference>
<sequence>MPEQSAAAAVSHHSTTYNEYTARYPLTAVKVPWLGVFWTKLRWFILPEFAKTEYRSLYLAMD</sequence>
<proteinExistence type="predicted"/>
<organism evidence="1 2">
    <name type="scientific">Portunus trituberculatus</name>
    <name type="common">Swimming crab</name>
    <name type="synonym">Neptunus trituberculatus</name>
    <dbReference type="NCBI Taxonomy" id="210409"/>
    <lineage>
        <taxon>Eukaryota</taxon>
        <taxon>Metazoa</taxon>
        <taxon>Ecdysozoa</taxon>
        <taxon>Arthropoda</taxon>
        <taxon>Crustacea</taxon>
        <taxon>Multicrustacea</taxon>
        <taxon>Malacostraca</taxon>
        <taxon>Eumalacostraca</taxon>
        <taxon>Eucarida</taxon>
        <taxon>Decapoda</taxon>
        <taxon>Pleocyemata</taxon>
        <taxon>Brachyura</taxon>
        <taxon>Eubrachyura</taxon>
        <taxon>Portunoidea</taxon>
        <taxon>Portunidae</taxon>
        <taxon>Portuninae</taxon>
        <taxon>Portunus</taxon>
    </lineage>
</organism>
<dbReference type="AlphaFoldDB" id="A0A5B7K2A8"/>
<evidence type="ECO:0000313" key="1">
    <source>
        <dbReference type="EMBL" id="MPD03231.1"/>
    </source>
</evidence>
<protein>
    <submittedName>
        <fullName evidence="1">Uncharacterized protein</fullName>
    </submittedName>
</protein>
<reference evidence="1 2" key="1">
    <citation type="submission" date="2019-05" db="EMBL/GenBank/DDBJ databases">
        <title>Another draft genome of Portunus trituberculatus and its Hox gene families provides insights of decapod evolution.</title>
        <authorList>
            <person name="Jeong J.-H."/>
            <person name="Song I."/>
            <person name="Kim S."/>
            <person name="Choi T."/>
            <person name="Kim D."/>
            <person name="Ryu S."/>
            <person name="Kim W."/>
        </authorList>
    </citation>
    <scope>NUCLEOTIDE SEQUENCE [LARGE SCALE GENOMIC DNA]</scope>
    <source>
        <tissue evidence="1">Muscle</tissue>
    </source>
</reference>
<dbReference type="EMBL" id="VSRR010135298">
    <property type="protein sequence ID" value="MPD03231.1"/>
    <property type="molecule type" value="Genomic_DNA"/>
</dbReference>
<accession>A0A5B7K2A8</accession>
<name>A0A5B7K2A8_PORTR</name>